<dbReference type="EMBL" id="REFR01000011">
    <property type="protein sequence ID" value="RMB07693.1"/>
    <property type="molecule type" value="Genomic_DNA"/>
</dbReference>
<dbReference type="InterPro" id="IPR015943">
    <property type="entry name" value="WD40/YVTN_repeat-like_dom_sf"/>
</dbReference>
<dbReference type="Pfam" id="PF13620">
    <property type="entry name" value="CarboxypepD_reg"/>
    <property type="match status" value="1"/>
</dbReference>
<keyword evidence="2" id="KW-0456">Lyase</keyword>
<protein>
    <submittedName>
        <fullName evidence="2">Streptogramin lyase</fullName>
    </submittedName>
</protein>
<sequence>MNRAFLFGFTAILLLAACSQERDQGQRPDTDDSGTSIITGQVTDTDGAGVAGAWVTATESSGVRHTVFSDGAGAFTLPISADGAVTLLAHTTGRTSTAAPVKEGGPYRLTVQPKQDPLAHLPSAWWLALLPDSDRRKEFIVNCASCHEISAARVIQDGVVRDKARWMDALALMRGIDEYSLIPPDFIDEDYAGWLAGHLTAETIATLPQERPVDAAAVTGAVITEYDLPMEGSLPHDLVVGPDGRIWITAFFYDKIWAFDPETGAYDSFDVNDSSETWGQVRALEFDTAGMLWIVLGGTQSLVKLDPATGTTETYPVGMYPHSLDIDAHGDIWVNDYFSKPERIGRLRTTTGKVDIFNVASANLPVEEGLPLPYGLQIDPQGRVWSTQLAANTLVAHDIASGESRLITLPVANSGPRRPAIAPDGALWTPEFNTGFIARTDPETLEITRFDLGLATSGPYDIEIDQRTGRVWVTGSLSSSLIAVDSDTGQAVDYPFPTEPAYTRHIAIDPGNGDVWTAYSSLPAVTPKLVRLRVP</sequence>
<accession>A0A3M0CVN6</accession>
<dbReference type="InterPro" id="IPR051344">
    <property type="entry name" value="Vgb"/>
</dbReference>
<evidence type="ECO:0000313" key="3">
    <source>
        <dbReference type="Proteomes" id="UP000271227"/>
    </source>
</evidence>
<dbReference type="AlphaFoldDB" id="A0A3M0CVN6"/>
<dbReference type="Pfam" id="PF24684">
    <property type="entry name" value="Vgb_lyase"/>
    <property type="match status" value="1"/>
</dbReference>
<dbReference type="Gene3D" id="2.130.10.10">
    <property type="entry name" value="YVTN repeat-like/Quinoprotein amine dehydrogenase"/>
    <property type="match status" value="1"/>
</dbReference>
<dbReference type="InterPro" id="IPR008969">
    <property type="entry name" value="CarboxyPept-like_regulatory"/>
</dbReference>
<comment type="caution">
    <text evidence="2">The sequence shown here is derived from an EMBL/GenBank/DDBJ whole genome shotgun (WGS) entry which is preliminary data.</text>
</comment>
<dbReference type="SUPFAM" id="SSF49464">
    <property type="entry name" value="Carboxypeptidase regulatory domain-like"/>
    <property type="match status" value="1"/>
</dbReference>
<dbReference type="GO" id="GO:0016829">
    <property type="term" value="F:lyase activity"/>
    <property type="evidence" value="ECO:0007669"/>
    <property type="project" value="UniProtKB-KW"/>
</dbReference>
<dbReference type="PROSITE" id="PS51257">
    <property type="entry name" value="PROKAR_LIPOPROTEIN"/>
    <property type="match status" value="1"/>
</dbReference>
<dbReference type="SUPFAM" id="SSF63829">
    <property type="entry name" value="Calcium-dependent phosphotriesterase"/>
    <property type="match status" value="1"/>
</dbReference>
<dbReference type="InParanoid" id="A0A3M0CVN6"/>
<dbReference type="RefSeq" id="WP_170163722.1">
    <property type="nucleotide sequence ID" value="NZ_REFR01000011.1"/>
</dbReference>
<name>A0A3M0CVN6_9PROT</name>
<gene>
    <name evidence="2" type="ORF">BXY39_1780</name>
</gene>
<feature type="region of interest" description="Disordered" evidence="1">
    <location>
        <begin position="23"/>
        <end position="42"/>
    </location>
</feature>
<evidence type="ECO:0000313" key="2">
    <source>
        <dbReference type="EMBL" id="RMB07693.1"/>
    </source>
</evidence>
<organism evidence="2 3">
    <name type="scientific">Eilatimonas milleporae</name>
    <dbReference type="NCBI Taxonomy" id="911205"/>
    <lineage>
        <taxon>Bacteria</taxon>
        <taxon>Pseudomonadati</taxon>
        <taxon>Pseudomonadota</taxon>
        <taxon>Alphaproteobacteria</taxon>
        <taxon>Kordiimonadales</taxon>
        <taxon>Kordiimonadaceae</taxon>
        <taxon>Eilatimonas</taxon>
    </lineage>
</organism>
<dbReference type="PANTHER" id="PTHR40274">
    <property type="entry name" value="VIRGINIAMYCIN B LYASE"/>
    <property type="match status" value="1"/>
</dbReference>
<dbReference type="Gene3D" id="2.60.40.1120">
    <property type="entry name" value="Carboxypeptidase-like, regulatory domain"/>
    <property type="match status" value="1"/>
</dbReference>
<proteinExistence type="predicted"/>
<keyword evidence="3" id="KW-1185">Reference proteome</keyword>
<evidence type="ECO:0000256" key="1">
    <source>
        <dbReference type="SAM" id="MobiDB-lite"/>
    </source>
</evidence>
<dbReference type="Proteomes" id="UP000271227">
    <property type="component" value="Unassembled WGS sequence"/>
</dbReference>
<reference evidence="2 3" key="1">
    <citation type="submission" date="2018-10" db="EMBL/GenBank/DDBJ databases">
        <title>Genomic Encyclopedia of Archaeal and Bacterial Type Strains, Phase II (KMG-II): from individual species to whole genera.</title>
        <authorList>
            <person name="Goeker M."/>
        </authorList>
    </citation>
    <scope>NUCLEOTIDE SEQUENCE [LARGE SCALE GENOMIC DNA]</scope>
    <source>
        <strain evidence="2 3">DSM 25217</strain>
    </source>
</reference>
<dbReference type="PANTHER" id="PTHR40274:SF3">
    <property type="entry name" value="VIRGINIAMYCIN B LYASE"/>
    <property type="match status" value="1"/>
</dbReference>